<evidence type="ECO:0000256" key="1">
    <source>
        <dbReference type="SAM" id="MobiDB-lite"/>
    </source>
</evidence>
<sequence length="515" mass="57783">MARIRDSRKRSSQVLEGAANKRIKRTHNETGRCLEPGDLLRDVVASADHLSPSLVSTMSAFVRSGADVEAQTSRWRHLVKTVWEIGVAQTGEDGAVDGQIAQSTLNLLLSAWSASPYRGYNKSPKPSTDPANATRPELTVQESRDSQDEHQDLLYFDLGEDTTTAYRRGAERLASGNSPQLPSVQVKKSTKQRAGAMLPHEGTPTWHTTWALAIRPHEETTLAAGLTSLIIHCFTHESVNEVVNLLEDIHHNKDTIAINNESKTVQELRSSNDQAQEVALKYKALWSATESAALSQCGELFAYHDLGVALSRLEAELDQIGRLPANELGDFARKYLEDRRQGSRLRDTEMTRARFVPRHLLEVLGYGKESQYSDAEMKEKKRMLKSQRMTAKNMKAFVDCFGEGCLLLMYKCPWSSALPQVSGTKLKPLLDQLVAEEPELREMAQLAGAFVRYVKDRHTILDMPKIVIRAQEWKVEQRGRFSILELLSPPEPEEQADLTSDEVSDDERELYCNAQ</sequence>
<evidence type="ECO:0000313" key="2">
    <source>
        <dbReference type="EMBL" id="KAK6002883.1"/>
    </source>
</evidence>
<feature type="region of interest" description="Disordered" evidence="1">
    <location>
        <begin position="490"/>
        <end position="515"/>
    </location>
</feature>
<protein>
    <submittedName>
        <fullName evidence="2">Uncharacterized protein</fullName>
    </submittedName>
</protein>
<proteinExistence type="predicted"/>
<gene>
    <name evidence="2" type="ORF">QM012_001633</name>
</gene>
<feature type="region of interest" description="Disordered" evidence="1">
    <location>
        <begin position="120"/>
        <end position="148"/>
    </location>
</feature>
<accession>A0ABR0TEN0</accession>
<feature type="compositionally biased region" description="Acidic residues" evidence="1">
    <location>
        <begin position="491"/>
        <end position="508"/>
    </location>
</feature>
<dbReference type="Proteomes" id="UP001341245">
    <property type="component" value="Unassembled WGS sequence"/>
</dbReference>
<organism evidence="2 3">
    <name type="scientific">Aureobasidium pullulans</name>
    <name type="common">Black yeast</name>
    <name type="synonym">Pullularia pullulans</name>
    <dbReference type="NCBI Taxonomy" id="5580"/>
    <lineage>
        <taxon>Eukaryota</taxon>
        <taxon>Fungi</taxon>
        <taxon>Dikarya</taxon>
        <taxon>Ascomycota</taxon>
        <taxon>Pezizomycotina</taxon>
        <taxon>Dothideomycetes</taxon>
        <taxon>Dothideomycetidae</taxon>
        <taxon>Dothideales</taxon>
        <taxon>Saccotheciaceae</taxon>
        <taxon>Aureobasidium</taxon>
    </lineage>
</organism>
<evidence type="ECO:0000313" key="3">
    <source>
        <dbReference type="Proteomes" id="UP001341245"/>
    </source>
</evidence>
<comment type="caution">
    <text evidence="2">The sequence shown here is derived from an EMBL/GenBank/DDBJ whole genome shotgun (WGS) entry which is preliminary data.</text>
</comment>
<keyword evidence="3" id="KW-1185">Reference proteome</keyword>
<name>A0ABR0TEN0_AURPU</name>
<dbReference type="EMBL" id="JASGXD010000011">
    <property type="protein sequence ID" value="KAK6002883.1"/>
    <property type="molecule type" value="Genomic_DNA"/>
</dbReference>
<reference evidence="2 3" key="1">
    <citation type="submission" date="2023-11" db="EMBL/GenBank/DDBJ databases">
        <title>Draft genome sequence and annotation of the polyextremotolerant black yeast-like fungus Aureobasidium pullulans NRRL 62042.</title>
        <authorList>
            <person name="Dielentheis-Frenken M.R.E."/>
            <person name="Wibberg D."/>
            <person name="Blank L.M."/>
            <person name="Tiso T."/>
        </authorList>
    </citation>
    <scope>NUCLEOTIDE SEQUENCE [LARGE SCALE GENOMIC DNA]</scope>
    <source>
        <strain evidence="2 3">NRRL 62042</strain>
    </source>
</reference>